<dbReference type="EMBL" id="VFES01000033">
    <property type="protein sequence ID" value="TWR54794.1"/>
    <property type="molecule type" value="Genomic_DNA"/>
</dbReference>
<dbReference type="PANTHER" id="PTHR30346:SF0">
    <property type="entry name" value="HCA OPERON TRANSCRIPTIONAL ACTIVATOR HCAR"/>
    <property type="match status" value="1"/>
</dbReference>
<dbReference type="GO" id="GO:0003677">
    <property type="term" value="F:DNA binding"/>
    <property type="evidence" value="ECO:0007669"/>
    <property type="project" value="UniProtKB-KW"/>
</dbReference>
<dbReference type="RefSeq" id="WP_017736577.1">
    <property type="nucleotide sequence ID" value="NZ_FNKM01000002.1"/>
</dbReference>
<dbReference type="SUPFAM" id="SSF46785">
    <property type="entry name" value="Winged helix' DNA-binding domain"/>
    <property type="match status" value="1"/>
</dbReference>
<evidence type="ECO:0000313" key="6">
    <source>
        <dbReference type="EMBL" id="SDQ83359.1"/>
    </source>
</evidence>
<evidence type="ECO:0000256" key="4">
    <source>
        <dbReference type="ARBA" id="ARBA00023163"/>
    </source>
</evidence>
<dbReference type="Proteomes" id="UP000317267">
    <property type="component" value="Unassembled WGS sequence"/>
</dbReference>
<dbReference type="Pfam" id="PF03466">
    <property type="entry name" value="LysR_substrate"/>
    <property type="match status" value="1"/>
</dbReference>
<evidence type="ECO:0000256" key="2">
    <source>
        <dbReference type="ARBA" id="ARBA00023015"/>
    </source>
</evidence>
<feature type="domain" description="HTH lysR-type" evidence="5">
    <location>
        <begin position="4"/>
        <end position="62"/>
    </location>
</feature>
<evidence type="ECO:0000313" key="8">
    <source>
        <dbReference type="Proteomes" id="UP000198740"/>
    </source>
</evidence>
<evidence type="ECO:0000256" key="1">
    <source>
        <dbReference type="ARBA" id="ARBA00009437"/>
    </source>
</evidence>
<dbReference type="OrthoDB" id="8437302at2"/>
<dbReference type="PRINTS" id="PR00039">
    <property type="entry name" value="HTHLYSR"/>
</dbReference>
<dbReference type="InterPro" id="IPR036388">
    <property type="entry name" value="WH-like_DNA-bd_sf"/>
</dbReference>
<keyword evidence="2" id="KW-0805">Transcription regulation</keyword>
<dbReference type="InterPro" id="IPR000847">
    <property type="entry name" value="LysR_HTH_N"/>
</dbReference>
<dbReference type="Proteomes" id="UP000198740">
    <property type="component" value="Unassembled WGS sequence"/>
</dbReference>
<reference evidence="6 8" key="1">
    <citation type="submission" date="2016-10" db="EMBL/GenBank/DDBJ databases">
        <authorList>
            <person name="Varghese N."/>
            <person name="Submissions S."/>
        </authorList>
    </citation>
    <scope>NUCLEOTIDE SEQUENCE [LARGE SCALE GENOMIC DNA]</scope>
    <source>
        <strain evidence="6 8">BS2976</strain>
    </source>
</reference>
<dbReference type="GO" id="GO:0032993">
    <property type="term" value="C:protein-DNA complex"/>
    <property type="evidence" value="ECO:0007669"/>
    <property type="project" value="TreeGrafter"/>
</dbReference>
<organism evidence="7 9">
    <name type="scientific">Pseudomonas grimontii</name>
    <dbReference type="NCBI Taxonomy" id="129847"/>
    <lineage>
        <taxon>Bacteria</taxon>
        <taxon>Pseudomonadati</taxon>
        <taxon>Pseudomonadota</taxon>
        <taxon>Gammaproteobacteria</taxon>
        <taxon>Pseudomonadales</taxon>
        <taxon>Pseudomonadaceae</taxon>
        <taxon>Pseudomonas</taxon>
    </lineage>
</organism>
<dbReference type="PROSITE" id="PS50931">
    <property type="entry name" value="HTH_LYSR"/>
    <property type="match status" value="1"/>
</dbReference>
<sequence length="305" mass="33666">MIHFSLRQIEYFVAAAQCRSTVNAAKSLSVSQPSISNAIAELEALWDERLFVRIPGKGIELSSAGTRRYQQARQLLQSAAQLSAKETDSVVGDLSVGCFATLGARHVPTMVERFKQRFPEVRVAIVEGDTEELIERVERGTLDLALIYDMNLARKVKLQAVGLQSPYVLLPEGHHLAAKASLCIQDLQTEPFILLDLPHSRDYFLSLFRSGGVEPNVIMELRSVEMVRSLVAHGHGVSILVTRPAGDLSYDGRPIVCRPFDASIPPQRVVIASSQTQNPSRPAEAFVVVMRELFNEADTLETSTI</sequence>
<protein>
    <submittedName>
        <fullName evidence="6">DNA-binding transcriptional regulator, LysR family</fullName>
    </submittedName>
    <submittedName>
        <fullName evidence="7">LysR family transcriptional regulator</fullName>
    </submittedName>
</protein>
<dbReference type="SUPFAM" id="SSF53850">
    <property type="entry name" value="Periplasmic binding protein-like II"/>
    <property type="match status" value="1"/>
</dbReference>
<dbReference type="AlphaFoldDB" id="A0A1H1E4F0"/>
<keyword evidence="3 6" id="KW-0238">DNA-binding</keyword>
<name>A0A1H1E4F0_9PSED</name>
<dbReference type="EMBL" id="FNKM01000002">
    <property type="protein sequence ID" value="SDQ83359.1"/>
    <property type="molecule type" value="Genomic_DNA"/>
</dbReference>
<keyword evidence="4" id="KW-0804">Transcription</keyword>
<evidence type="ECO:0000259" key="5">
    <source>
        <dbReference type="PROSITE" id="PS50931"/>
    </source>
</evidence>
<dbReference type="CDD" id="cd08412">
    <property type="entry name" value="PBP2_PAO1_like"/>
    <property type="match status" value="1"/>
</dbReference>
<dbReference type="Gene3D" id="1.10.10.10">
    <property type="entry name" value="Winged helix-like DNA-binding domain superfamily/Winged helix DNA-binding domain"/>
    <property type="match status" value="1"/>
</dbReference>
<keyword evidence="8" id="KW-1185">Reference proteome</keyword>
<evidence type="ECO:0000256" key="3">
    <source>
        <dbReference type="ARBA" id="ARBA00023125"/>
    </source>
</evidence>
<comment type="caution">
    <text evidence="7">The sequence shown here is derived from an EMBL/GenBank/DDBJ whole genome shotgun (WGS) entry which is preliminary data.</text>
</comment>
<accession>A0A1H1E4F0</accession>
<evidence type="ECO:0000313" key="7">
    <source>
        <dbReference type="EMBL" id="TWR54794.1"/>
    </source>
</evidence>
<reference evidence="7 9" key="2">
    <citation type="submission" date="2019-06" db="EMBL/GenBank/DDBJ databases">
        <title>Pseudomonas bimorpha sp. nov. isolated from bovine raw milk and skim milk concentrate.</title>
        <authorList>
            <person name="Hofmann K."/>
            <person name="Huptas C."/>
            <person name="Doll E."/>
            <person name="Scherer S."/>
            <person name="Wenning M."/>
        </authorList>
    </citation>
    <scope>NUCLEOTIDE SEQUENCE [LARGE SCALE GENOMIC DNA]</scope>
    <source>
        <strain evidence="7 9">DSM 17515</strain>
    </source>
</reference>
<gene>
    <name evidence="7" type="ORF">FIV39_30725</name>
    <name evidence="6" type="ORF">SAMN04490186_2136</name>
</gene>
<dbReference type="InterPro" id="IPR005119">
    <property type="entry name" value="LysR_subst-bd"/>
</dbReference>
<comment type="similarity">
    <text evidence="1">Belongs to the LysR transcriptional regulatory family.</text>
</comment>
<proteinExistence type="inferred from homology"/>
<dbReference type="Gene3D" id="3.40.190.10">
    <property type="entry name" value="Periplasmic binding protein-like II"/>
    <property type="match status" value="2"/>
</dbReference>
<evidence type="ECO:0000313" key="9">
    <source>
        <dbReference type="Proteomes" id="UP000317267"/>
    </source>
</evidence>
<dbReference type="InterPro" id="IPR036390">
    <property type="entry name" value="WH_DNA-bd_sf"/>
</dbReference>
<dbReference type="GO" id="GO:0003700">
    <property type="term" value="F:DNA-binding transcription factor activity"/>
    <property type="evidence" value="ECO:0007669"/>
    <property type="project" value="InterPro"/>
</dbReference>
<dbReference type="PANTHER" id="PTHR30346">
    <property type="entry name" value="TRANSCRIPTIONAL DUAL REGULATOR HCAR-RELATED"/>
    <property type="match status" value="1"/>
</dbReference>
<dbReference type="Pfam" id="PF00126">
    <property type="entry name" value="HTH_1"/>
    <property type="match status" value="1"/>
</dbReference>